<dbReference type="PANTHER" id="PTHR31585">
    <property type="entry name" value="FOLATE-BIOPTERIN TRANSPORTER 1, CHLOROPLASTIC"/>
    <property type="match status" value="1"/>
</dbReference>
<name>A0ABR2BMV3_9ROSI</name>
<evidence type="ECO:0000256" key="1">
    <source>
        <dbReference type="ARBA" id="ARBA00004141"/>
    </source>
</evidence>
<reference evidence="7 8" key="1">
    <citation type="journal article" date="2024" name="G3 (Bethesda)">
        <title>Genome assembly of Hibiscus sabdariffa L. provides insights into metabolisms of medicinal natural products.</title>
        <authorList>
            <person name="Kim T."/>
        </authorList>
    </citation>
    <scope>NUCLEOTIDE SEQUENCE [LARGE SCALE GENOMIC DNA]</scope>
    <source>
        <strain evidence="7">TK-2024</strain>
        <tissue evidence="7">Old leaves</tissue>
    </source>
</reference>
<comment type="caution">
    <text evidence="7">The sequence shown here is derived from an EMBL/GenBank/DDBJ whole genome shotgun (WGS) entry which is preliminary data.</text>
</comment>
<dbReference type="InterPro" id="IPR039309">
    <property type="entry name" value="BT1"/>
</dbReference>
<gene>
    <name evidence="7" type="ORF">V6N12_074473</name>
</gene>
<sequence length="185" mass="21067">MSAKEDGKGRRREKGKAKRIRSLLGVGYWVQGFRGFPWMVVNFFLKDSVKVDPSTLQILQNSANLPMVGKPLYGVVSDAIYISGQHRVPYIAIGVLAMRDKITSAEYEFLDLIGCWTLKLKISVKFVNLPEYHSFLGIQLLIQTEYGLRIVWFVLKAENFNGVEGVLEFTLLSHCFLVESKVQYQ</sequence>
<keyword evidence="4 6" id="KW-1133">Transmembrane helix</keyword>
<dbReference type="Proteomes" id="UP001472677">
    <property type="component" value="Unassembled WGS sequence"/>
</dbReference>
<proteinExistence type="predicted"/>
<comment type="subcellular location">
    <subcellularLocation>
        <location evidence="1">Membrane</location>
        <topology evidence="1">Multi-pass membrane protein</topology>
    </subcellularLocation>
</comment>
<dbReference type="Pfam" id="PF03092">
    <property type="entry name" value="BT1"/>
    <property type="match status" value="1"/>
</dbReference>
<keyword evidence="3 6" id="KW-0812">Transmembrane</keyword>
<evidence type="ECO:0000313" key="8">
    <source>
        <dbReference type="Proteomes" id="UP001472677"/>
    </source>
</evidence>
<keyword evidence="5 6" id="KW-0472">Membrane</keyword>
<evidence type="ECO:0000256" key="4">
    <source>
        <dbReference type="ARBA" id="ARBA00022989"/>
    </source>
</evidence>
<protein>
    <submittedName>
        <fullName evidence="7">Uncharacterized protein</fullName>
    </submittedName>
</protein>
<keyword evidence="8" id="KW-1185">Reference proteome</keyword>
<evidence type="ECO:0000256" key="3">
    <source>
        <dbReference type="ARBA" id="ARBA00022692"/>
    </source>
</evidence>
<feature type="transmembrane region" description="Helical" evidence="6">
    <location>
        <begin position="20"/>
        <end position="45"/>
    </location>
</feature>
<keyword evidence="2" id="KW-0813">Transport</keyword>
<evidence type="ECO:0000256" key="6">
    <source>
        <dbReference type="SAM" id="Phobius"/>
    </source>
</evidence>
<organism evidence="7 8">
    <name type="scientific">Hibiscus sabdariffa</name>
    <name type="common">roselle</name>
    <dbReference type="NCBI Taxonomy" id="183260"/>
    <lineage>
        <taxon>Eukaryota</taxon>
        <taxon>Viridiplantae</taxon>
        <taxon>Streptophyta</taxon>
        <taxon>Embryophyta</taxon>
        <taxon>Tracheophyta</taxon>
        <taxon>Spermatophyta</taxon>
        <taxon>Magnoliopsida</taxon>
        <taxon>eudicotyledons</taxon>
        <taxon>Gunneridae</taxon>
        <taxon>Pentapetalae</taxon>
        <taxon>rosids</taxon>
        <taxon>malvids</taxon>
        <taxon>Malvales</taxon>
        <taxon>Malvaceae</taxon>
        <taxon>Malvoideae</taxon>
        <taxon>Hibiscus</taxon>
    </lineage>
</organism>
<evidence type="ECO:0000313" key="7">
    <source>
        <dbReference type="EMBL" id="KAK8507910.1"/>
    </source>
</evidence>
<accession>A0ABR2BMV3</accession>
<evidence type="ECO:0000256" key="2">
    <source>
        <dbReference type="ARBA" id="ARBA00022448"/>
    </source>
</evidence>
<dbReference type="EMBL" id="JBBPBM010000105">
    <property type="protein sequence ID" value="KAK8507910.1"/>
    <property type="molecule type" value="Genomic_DNA"/>
</dbReference>
<evidence type="ECO:0000256" key="5">
    <source>
        <dbReference type="ARBA" id="ARBA00023136"/>
    </source>
</evidence>
<dbReference type="PANTHER" id="PTHR31585:SF2">
    <property type="entry name" value="FOLATE-BIOPTERIN TRANSPORTER 7-RELATED"/>
    <property type="match status" value="1"/>
</dbReference>